<dbReference type="GO" id="GO:0006412">
    <property type="term" value="P:translation"/>
    <property type="evidence" value="ECO:0007669"/>
    <property type="project" value="UniProtKB-KW"/>
</dbReference>
<evidence type="ECO:0000256" key="3">
    <source>
        <dbReference type="ARBA" id="ARBA00022917"/>
    </source>
</evidence>
<dbReference type="SUPFAM" id="SSF53067">
    <property type="entry name" value="Actin-like ATPase domain"/>
    <property type="match status" value="2"/>
</dbReference>
<dbReference type="Pfam" id="PF00012">
    <property type="entry name" value="HSP70"/>
    <property type="match status" value="2"/>
</dbReference>
<accession>A0A8H7GT03</accession>
<dbReference type="InterPro" id="IPR043129">
    <property type="entry name" value="ATPase_NBD"/>
</dbReference>
<evidence type="ECO:0000256" key="2">
    <source>
        <dbReference type="ARBA" id="ARBA00022840"/>
    </source>
</evidence>
<keyword evidence="2" id="KW-0067">ATP-binding</keyword>
<dbReference type="Proteomes" id="UP000649328">
    <property type="component" value="Unassembled WGS sequence"/>
</dbReference>
<evidence type="ECO:0000256" key="1">
    <source>
        <dbReference type="ARBA" id="ARBA00022741"/>
    </source>
</evidence>
<organism evidence="6 7">
    <name type="scientific">Metschnikowia pulcherrima</name>
    <dbReference type="NCBI Taxonomy" id="27326"/>
    <lineage>
        <taxon>Eukaryota</taxon>
        <taxon>Fungi</taxon>
        <taxon>Dikarya</taxon>
        <taxon>Ascomycota</taxon>
        <taxon>Saccharomycotina</taxon>
        <taxon>Pichiomycetes</taxon>
        <taxon>Metschnikowiaceae</taxon>
        <taxon>Metschnikowia</taxon>
    </lineage>
</organism>
<dbReference type="Gene3D" id="3.30.420.40">
    <property type="match status" value="2"/>
</dbReference>
<evidence type="ECO:0000256" key="5">
    <source>
        <dbReference type="ARBA" id="ARBA00042875"/>
    </source>
</evidence>
<dbReference type="PANTHER" id="PTHR19375">
    <property type="entry name" value="HEAT SHOCK PROTEIN 70KDA"/>
    <property type="match status" value="1"/>
</dbReference>
<keyword evidence="1" id="KW-0547">Nucleotide-binding</keyword>
<dbReference type="InterPro" id="IPR029047">
    <property type="entry name" value="HSP70_peptide-bd_sf"/>
</dbReference>
<dbReference type="SUPFAM" id="SSF100934">
    <property type="entry name" value="Heat shock protein 70kD (HSP70), C-terminal subdomain"/>
    <property type="match status" value="1"/>
</dbReference>
<dbReference type="FunFam" id="3.30.420.40:FF:000172">
    <property type="entry name" value="Heat shock 70 kDa protein"/>
    <property type="match status" value="1"/>
</dbReference>
<dbReference type="AlphaFoldDB" id="A0A8H7GT03"/>
<dbReference type="FunFam" id="3.30.420.40:FF:000545">
    <property type="entry name" value="Endoplasmic reticulum chaperone BiP"/>
    <property type="match status" value="1"/>
</dbReference>
<dbReference type="Gene3D" id="3.90.640.10">
    <property type="entry name" value="Actin, Chain A, domain 4"/>
    <property type="match status" value="1"/>
</dbReference>
<dbReference type="FunFam" id="2.60.34.10:FF:000004">
    <property type="entry name" value="Heat shock protein SSB1"/>
    <property type="match status" value="1"/>
</dbReference>
<name>A0A8H7GT03_9ASCO</name>
<dbReference type="GO" id="GO:0005524">
    <property type="term" value="F:ATP binding"/>
    <property type="evidence" value="ECO:0007669"/>
    <property type="project" value="UniProtKB-KW"/>
</dbReference>
<evidence type="ECO:0000313" key="6">
    <source>
        <dbReference type="EMBL" id="KAF8002447.1"/>
    </source>
</evidence>
<dbReference type="OrthoDB" id="2401965at2759"/>
<gene>
    <name evidence="6" type="ORF">HF325_003412</name>
</gene>
<proteinExistence type="inferred from homology"/>
<reference evidence="6" key="1">
    <citation type="submission" date="2020-10" db="EMBL/GenBank/DDBJ databases">
        <title>The Whole-Genome Sequence of Metschnikowia persimmonesis, a Novel Endophytic Yeast Species Isolated from Medicinal Plant Diospyros kaki Thumb.</title>
        <authorList>
            <person name="Rahmat E."/>
            <person name="Kang Y."/>
        </authorList>
    </citation>
    <scope>NUCLEOTIDE SEQUENCE</scope>
    <source>
        <strain evidence="6">KIOM G15050</strain>
    </source>
</reference>
<dbReference type="PRINTS" id="PR00301">
    <property type="entry name" value="HEATSHOCK70"/>
</dbReference>
<comment type="similarity">
    <text evidence="4">Belongs to the heat shock protein 70 family. Ssb-type Hsp70 subfamily.</text>
</comment>
<dbReference type="InterPro" id="IPR013126">
    <property type="entry name" value="Hsp_70_fam"/>
</dbReference>
<evidence type="ECO:0000313" key="7">
    <source>
        <dbReference type="Proteomes" id="UP000649328"/>
    </source>
</evidence>
<dbReference type="InterPro" id="IPR029048">
    <property type="entry name" value="HSP70_C_sf"/>
</dbReference>
<dbReference type="InterPro" id="IPR018181">
    <property type="entry name" value="Heat_shock_70_CS"/>
</dbReference>
<dbReference type="Gene3D" id="2.60.34.10">
    <property type="entry name" value="Substrate Binding Domain Of DNAk, Chain A, domain 1"/>
    <property type="match status" value="1"/>
</dbReference>
<dbReference type="FunFam" id="1.20.1270.10:FF:000014">
    <property type="entry name" value="Heat shock protein 70"/>
    <property type="match status" value="1"/>
</dbReference>
<protein>
    <recommendedName>
        <fullName evidence="5">Hsp70 chaperone Ssb</fullName>
    </recommendedName>
</protein>
<keyword evidence="7" id="KW-1185">Reference proteome</keyword>
<dbReference type="PROSITE" id="PS00329">
    <property type="entry name" value="HSP70_2"/>
    <property type="match status" value="1"/>
</dbReference>
<comment type="caution">
    <text evidence="6">The sequence shown here is derived from an EMBL/GenBank/DDBJ whole genome shotgun (WGS) entry which is preliminary data.</text>
</comment>
<dbReference type="SUPFAM" id="SSF100920">
    <property type="entry name" value="Heat shock protein 70kD (HSP70), peptide-binding domain"/>
    <property type="match status" value="1"/>
</dbReference>
<dbReference type="FunFam" id="3.90.640.10:FF:000002">
    <property type="entry name" value="Heat shock 70 kDa"/>
    <property type="match status" value="1"/>
</dbReference>
<dbReference type="EMBL" id="JACBPP010000004">
    <property type="protein sequence ID" value="KAF8002447.1"/>
    <property type="molecule type" value="Genomic_DNA"/>
</dbReference>
<evidence type="ECO:0000256" key="4">
    <source>
        <dbReference type="ARBA" id="ARBA00037959"/>
    </source>
</evidence>
<dbReference type="Gene3D" id="1.20.1270.10">
    <property type="match status" value="1"/>
</dbReference>
<dbReference type="GO" id="GO:0140662">
    <property type="term" value="F:ATP-dependent protein folding chaperone"/>
    <property type="evidence" value="ECO:0007669"/>
    <property type="project" value="InterPro"/>
</dbReference>
<keyword evidence="3" id="KW-0648">Protein biosynthesis</keyword>
<sequence length="418" mass="45284">MKEIAEAKIGKKVEKAVVTVPAYFNDAQRQATKDAGAIAGLNVLRIINEPTAAAIAYGLGAGKSEKERHVLIFDLGGGTFDVSLLNITGGVFTVKATAGDTHLGGQDFDTNLLDFFTASFKKKTGLDISGDSRALRRLRTACERAKRTLSSVTQTTVEVDSLFDGEDFSENLTRARFEDINAALFKSTLTPSTSEDTKDLLLLDVIPLSLGVAMQGNVFAPVVPRNTTVPTIKRRTFTTVADHQTTVQFPVYQGERVNCSENTLLGEFDLKNIPPMPAGEPVLESIFEVDANGILKVTALEKSTGRSANITISNSIGRLSTDEIEKMISDAEKFKNADDAFAKRHEQKQKLEAYVASVESTVTDPVLSAKLKKSAKDKIEAALSDALQTLEIEDSTGDDYRKAELVLKRAVTKGMATR</sequence>